<dbReference type="RefSeq" id="WP_276235745.1">
    <property type="nucleotide sequence ID" value="NZ_CP119802.1"/>
</dbReference>
<evidence type="ECO:0000259" key="3">
    <source>
        <dbReference type="Pfam" id="PF02678"/>
    </source>
</evidence>
<name>A0ABD5ZMP2_9EURY</name>
<dbReference type="InterPro" id="IPR011051">
    <property type="entry name" value="RmlC_Cupin_sf"/>
</dbReference>
<gene>
    <name evidence="5" type="ORF">ACFQJ4_05280</name>
</gene>
<evidence type="ECO:0000259" key="4">
    <source>
        <dbReference type="Pfam" id="PF05726"/>
    </source>
</evidence>
<dbReference type="Pfam" id="PF05726">
    <property type="entry name" value="Pirin_C"/>
    <property type="match status" value="1"/>
</dbReference>
<dbReference type="Gene3D" id="2.60.120.10">
    <property type="entry name" value="Jelly Rolls"/>
    <property type="match status" value="1"/>
</dbReference>
<dbReference type="Proteomes" id="UP001596398">
    <property type="component" value="Unassembled WGS sequence"/>
</dbReference>
<dbReference type="SUPFAM" id="SSF51182">
    <property type="entry name" value="RmlC-like cupins"/>
    <property type="match status" value="1"/>
</dbReference>
<keyword evidence="6" id="KW-1185">Reference proteome</keyword>
<comment type="similarity">
    <text evidence="1 2">Belongs to the pirin family.</text>
</comment>
<evidence type="ECO:0000256" key="1">
    <source>
        <dbReference type="ARBA" id="ARBA00008416"/>
    </source>
</evidence>
<dbReference type="CDD" id="cd02247">
    <property type="entry name" value="cupin_pirin_C"/>
    <property type="match status" value="1"/>
</dbReference>
<dbReference type="GeneID" id="79266399"/>
<dbReference type="EMBL" id="JBHTAP010000001">
    <property type="protein sequence ID" value="MFC7234730.1"/>
    <property type="molecule type" value="Genomic_DNA"/>
</dbReference>
<dbReference type="InterPro" id="IPR012093">
    <property type="entry name" value="Pirin"/>
</dbReference>
<dbReference type="CDD" id="cd02909">
    <property type="entry name" value="cupin_pirin_N"/>
    <property type="match status" value="1"/>
</dbReference>
<evidence type="ECO:0000313" key="5">
    <source>
        <dbReference type="EMBL" id="MFC7234730.1"/>
    </source>
</evidence>
<organism evidence="5 6">
    <name type="scientific">Halosegnis marinus</name>
    <dbReference type="NCBI Taxonomy" id="3034023"/>
    <lineage>
        <taxon>Archaea</taxon>
        <taxon>Methanobacteriati</taxon>
        <taxon>Methanobacteriota</taxon>
        <taxon>Stenosarchaea group</taxon>
        <taxon>Halobacteria</taxon>
        <taxon>Halobacteriales</taxon>
        <taxon>Natronomonadaceae</taxon>
        <taxon>Halosegnis</taxon>
    </lineage>
</organism>
<accession>A0ABD5ZMP2</accession>
<dbReference type="InterPro" id="IPR003829">
    <property type="entry name" value="Pirin_N_dom"/>
</dbReference>
<dbReference type="InterPro" id="IPR008778">
    <property type="entry name" value="Pirin_C_dom"/>
</dbReference>
<dbReference type="AlphaFoldDB" id="A0ABD5ZMP2"/>
<dbReference type="PIRSF" id="PIRSF006232">
    <property type="entry name" value="Pirin"/>
    <property type="match status" value="1"/>
</dbReference>
<feature type="domain" description="Pirin C-terminal" evidence="4">
    <location>
        <begin position="170"/>
        <end position="237"/>
    </location>
</feature>
<dbReference type="PANTHER" id="PTHR13903:SF8">
    <property type="entry name" value="PIRIN"/>
    <property type="match status" value="1"/>
</dbReference>
<feature type="domain" description="Pirin N-terminal" evidence="3">
    <location>
        <begin position="19"/>
        <end position="111"/>
    </location>
</feature>
<proteinExistence type="inferred from homology"/>
<dbReference type="PANTHER" id="PTHR13903">
    <property type="entry name" value="PIRIN-RELATED"/>
    <property type="match status" value="1"/>
</dbReference>
<dbReference type="Pfam" id="PF02678">
    <property type="entry name" value="Pirin"/>
    <property type="match status" value="1"/>
</dbReference>
<comment type="caution">
    <text evidence="5">The sequence shown here is derived from an EMBL/GenBank/DDBJ whole genome shotgun (WGS) entry which is preliminary data.</text>
</comment>
<reference evidence="5 6" key="1">
    <citation type="journal article" date="2019" name="Int. J. Syst. Evol. Microbiol.">
        <title>The Global Catalogue of Microorganisms (GCM) 10K type strain sequencing project: providing services to taxonomists for standard genome sequencing and annotation.</title>
        <authorList>
            <consortium name="The Broad Institute Genomics Platform"/>
            <consortium name="The Broad Institute Genome Sequencing Center for Infectious Disease"/>
            <person name="Wu L."/>
            <person name="Ma J."/>
        </authorList>
    </citation>
    <scope>NUCLEOTIDE SEQUENCE [LARGE SCALE GENOMIC DNA]</scope>
    <source>
        <strain evidence="5 6">DT85</strain>
    </source>
</reference>
<evidence type="ECO:0000313" key="6">
    <source>
        <dbReference type="Proteomes" id="UP001596398"/>
    </source>
</evidence>
<protein>
    <submittedName>
        <fullName evidence="5">Pirin family protein</fullName>
    </submittedName>
</protein>
<evidence type="ECO:0000256" key="2">
    <source>
        <dbReference type="RuleBase" id="RU003457"/>
    </source>
</evidence>
<sequence length="238" mass="25487">MSDPRAAERVVHPGGMNASRVMPTGARDHLDPFVVFERFYIEPHQGFDTHPHRGFEIISYMLEGAMAHADSMGHESVAREGDAMRVTTGSGMRHSEMPDEGAACNGLQLWVNLPRDEKTVEPSYEDASAEELPVRETDGATVTTVVGEGSPLSLHTPVSYEVAALSGAWTWSVPEGWNGFAYGIDGEGTADGEAFGGGDFIDVEGGGETAFDGEGLRVACIAGRPHGEPIRQRGPFVE</sequence>
<dbReference type="InterPro" id="IPR014710">
    <property type="entry name" value="RmlC-like_jellyroll"/>
</dbReference>